<reference evidence="1" key="1">
    <citation type="submission" date="2022-05" db="EMBL/GenBank/DDBJ databases">
        <authorList>
            <person name="Pankratov T."/>
        </authorList>
    </citation>
    <scope>NUCLEOTIDE SEQUENCE</scope>
    <source>
        <strain evidence="1">BP6-180914</strain>
    </source>
</reference>
<proteinExistence type="predicted"/>
<evidence type="ECO:0008006" key="3">
    <source>
        <dbReference type="Google" id="ProtNLM"/>
    </source>
</evidence>
<evidence type="ECO:0000313" key="2">
    <source>
        <dbReference type="Proteomes" id="UP001165667"/>
    </source>
</evidence>
<name>A0AA42CL76_9HYPH</name>
<dbReference type="EMBL" id="JAMOIM010000024">
    <property type="protein sequence ID" value="MCW6511329.1"/>
    <property type="molecule type" value="Genomic_DNA"/>
</dbReference>
<keyword evidence="2" id="KW-1185">Reference proteome</keyword>
<gene>
    <name evidence="1" type="ORF">M8523_25420</name>
</gene>
<evidence type="ECO:0000313" key="1">
    <source>
        <dbReference type="EMBL" id="MCW6511329.1"/>
    </source>
</evidence>
<comment type="caution">
    <text evidence="1">The sequence shown here is derived from an EMBL/GenBank/DDBJ whole genome shotgun (WGS) entry which is preliminary data.</text>
</comment>
<dbReference type="RefSeq" id="WP_282587705.1">
    <property type="nucleotide sequence ID" value="NZ_JAMOIM010000024.1"/>
</dbReference>
<dbReference type="Proteomes" id="UP001165667">
    <property type="component" value="Unassembled WGS sequence"/>
</dbReference>
<accession>A0AA42CL76</accession>
<sequence>MTQNKGHHGLDRRQVDVIIGVDIPGRQGVIAVRAGICQNGDRPVVCCAERAESAWTFLKFRCAAFGSVRFLAPAQRYR</sequence>
<dbReference type="AlphaFoldDB" id="A0AA42CL76"/>
<organism evidence="1 2">
    <name type="scientific">Lichenifustis flavocetrariae</name>
    <dbReference type="NCBI Taxonomy" id="2949735"/>
    <lineage>
        <taxon>Bacteria</taxon>
        <taxon>Pseudomonadati</taxon>
        <taxon>Pseudomonadota</taxon>
        <taxon>Alphaproteobacteria</taxon>
        <taxon>Hyphomicrobiales</taxon>
        <taxon>Lichenihabitantaceae</taxon>
        <taxon>Lichenifustis</taxon>
    </lineage>
</organism>
<protein>
    <recommendedName>
        <fullName evidence="3">Transposase</fullName>
    </recommendedName>
</protein>